<dbReference type="InterPro" id="IPR036894">
    <property type="entry name" value="YbaB-like_sf"/>
</dbReference>
<keyword evidence="2" id="KW-0238">DNA-binding</keyword>
<dbReference type="AlphaFoldDB" id="A0A660C3T0"/>
<evidence type="ECO:0000256" key="1">
    <source>
        <dbReference type="SAM" id="MobiDB-lite"/>
    </source>
</evidence>
<comment type="caution">
    <text evidence="2">The sequence shown here is derived from an EMBL/GenBank/DDBJ whole genome shotgun (WGS) entry which is preliminary data.</text>
</comment>
<sequence>MEPNLRPGEDVQHFLDRQVREMREKASALSDAFAESAVTQSSRDGAVTVTVAPNGALRDLQLGARACELGPARLTAAIMDTVRLAQKQTARNVADSFAVINGAGESTDLVRSFLPPEDEPDEDVDQSKFADEEPARADEDEAGNQASPPPAVAPPPPPATRRPRRGDDDEDEADGRPW</sequence>
<feature type="compositionally biased region" description="Pro residues" evidence="1">
    <location>
        <begin position="147"/>
        <end position="160"/>
    </location>
</feature>
<gene>
    <name evidence="2" type="ORF">JD82_00014</name>
</gene>
<keyword evidence="3" id="KW-1185">Reference proteome</keyword>
<dbReference type="SUPFAM" id="SSF82607">
    <property type="entry name" value="YbaB-like"/>
    <property type="match status" value="1"/>
</dbReference>
<reference evidence="2 3" key="1">
    <citation type="submission" date="2019-07" db="EMBL/GenBank/DDBJ databases">
        <title>R&amp;d 2014.</title>
        <authorList>
            <person name="Klenk H.-P."/>
        </authorList>
    </citation>
    <scope>NUCLEOTIDE SEQUENCE [LARGE SCALE GENOMIC DNA]</scope>
    <source>
        <strain evidence="2 3">DSM 43194</strain>
    </source>
</reference>
<dbReference type="Pfam" id="PF02575">
    <property type="entry name" value="YbaB_DNA_bd"/>
    <property type="match status" value="1"/>
</dbReference>
<dbReference type="EMBL" id="VLJV01000001">
    <property type="protein sequence ID" value="TWH18200.1"/>
    <property type="molecule type" value="Genomic_DNA"/>
</dbReference>
<dbReference type="Proteomes" id="UP000317303">
    <property type="component" value="Unassembled WGS sequence"/>
</dbReference>
<dbReference type="OrthoDB" id="3695284at2"/>
<evidence type="ECO:0000313" key="2">
    <source>
        <dbReference type="EMBL" id="TWH18200.1"/>
    </source>
</evidence>
<name>A0A660C3T0_9PSEU</name>
<proteinExistence type="predicted"/>
<protein>
    <submittedName>
        <fullName evidence="2">YbaB/EbfC DNA-binding family protein</fullName>
    </submittedName>
</protein>
<accession>A0A660C3T0</accession>
<dbReference type="InterPro" id="IPR004401">
    <property type="entry name" value="YbaB/EbfC"/>
</dbReference>
<dbReference type="Gene3D" id="3.30.1310.10">
    <property type="entry name" value="Nucleoid-associated protein YbaB-like domain"/>
    <property type="match status" value="1"/>
</dbReference>
<feature type="compositionally biased region" description="Acidic residues" evidence="1">
    <location>
        <begin position="168"/>
        <end position="178"/>
    </location>
</feature>
<dbReference type="RefSeq" id="WP_030534319.1">
    <property type="nucleotide sequence ID" value="NZ_JOIJ01000029.1"/>
</dbReference>
<feature type="region of interest" description="Disordered" evidence="1">
    <location>
        <begin position="105"/>
        <end position="178"/>
    </location>
</feature>
<dbReference type="GO" id="GO:0003677">
    <property type="term" value="F:DNA binding"/>
    <property type="evidence" value="ECO:0007669"/>
    <property type="project" value="UniProtKB-KW"/>
</dbReference>
<organism evidence="2 3">
    <name type="scientific">Prauserella rugosa</name>
    <dbReference type="NCBI Taxonomy" id="43354"/>
    <lineage>
        <taxon>Bacteria</taxon>
        <taxon>Bacillati</taxon>
        <taxon>Actinomycetota</taxon>
        <taxon>Actinomycetes</taxon>
        <taxon>Pseudonocardiales</taxon>
        <taxon>Pseudonocardiaceae</taxon>
        <taxon>Prauserella</taxon>
    </lineage>
</organism>
<evidence type="ECO:0000313" key="3">
    <source>
        <dbReference type="Proteomes" id="UP000317303"/>
    </source>
</evidence>
<feature type="compositionally biased region" description="Basic and acidic residues" evidence="1">
    <location>
        <begin position="125"/>
        <end position="137"/>
    </location>
</feature>